<feature type="transmembrane region" description="Helical" evidence="6">
    <location>
        <begin position="290"/>
        <end position="315"/>
    </location>
</feature>
<evidence type="ECO:0000256" key="1">
    <source>
        <dbReference type="ARBA" id="ARBA00004141"/>
    </source>
</evidence>
<feature type="transmembrane region" description="Helical" evidence="6">
    <location>
        <begin position="180"/>
        <end position="203"/>
    </location>
</feature>
<keyword evidence="4 6" id="KW-0472">Membrane</keyword>
<dbReference type="EMBL" id="FOSG01000032">
    <property type="protein sequence ID" value="SFL91751.1"/>
    <property type="molecule type" value="Genomic_DNA"/>
</dbReference>
<accession>A0A1I4LLI7</accession>
<evidence type="ECO:0000256" key="2">
    <source>
        <dbReference type="ARBA" id="ARBA00022692"/>
    </source>
</evidence>
<dbReference type="GO" id="GO:0009060">
    <property type="term" value="P:aerobic respiration"/>
    <property type="evidence" value="ECO:0007669"/>
    <property type="project" value="TreeGrafter"/>
</dbReference>
<name>A0A1I4LLI7_9ACTN</name>
<comment type="subcellular location">
    <subcellularLocation>
        <location evidence="5">Cell membrane</location>
        <topology evidence="5">Multi-pass membrane protein</topology>
    </subcellularLocation>
    <subcellularLocation>
        <location evidence="1">Membrane</location>
        <topology evidence="1">Multi-pass membrane protein</topology>
    </subcellularLocation>
</comment>
<feature type="transmembrane region" description="Helical" evidence="6">
    <location>
        <begin position="6"/>
        <end position="28"/>
    </location>
</feature>
<dbReference type="GO" id="GO:0003954">
    <property type="term" value="F:NADH dehydrogenase activity"/>
    <property type="evidence" value="ECO:0007669"/>
    <property type="project" value="TreeGrafter"/>
</dbReference>
<dbReference type="PANTHER" id="PTHR11432:SF3">
    <property type="entry name" value="NADH-UBIQUINONE OXIDOREDUCTASE CHAIN 1"/>
    <property type="match status" value="1"/>
</dbReference>
<gene>
    <name evidence="7" type="ORF">SAMN05192584_1328</name>
</gene>
<dbReference type="RefSeq" id="WP_245794078.1">
    <property type="nucleotide sequence ID" value="NZ_FOSG01000032.1"/>
</dbReference>
<proteinExistence type="inferred from homology"/>
<comment type="similarity">
    <text evidence="5">Belongs to the complex I subunit 1 family.</text>
</comment>
<dbReference type="AlphaFoldDB" id="A0A1I4LLI7"/>
<keyword evidence="8" id="KW-1185">Reference proteome</keyword>
<keyword evidence="2 5" id="KW-0812">Transmembrane</keyword>
<dbReference type="Pfam" id="PF00146">
    <property type="entry name" value="NADHdh"/>
    <property type="match status" value="1"/>
</dbReference>
<dbReference type="GO" id="GO:0005886">
    <property type="term" value="C:plasma membrane"/>
    <property type="evidence" value="ECO:0007669"/>
    <property type="project" value="UniProtKB-SubCell"/>
</dbReference>
<evidence type="ECO:0000256" key="5">
    <source>
        <dbReference type="RuleBase" id="RU000471"/>
    </source>
</evidence>
<keyword evidence="3 6" id="KW-1133">Transmembrane helix</keyword>
<feature type="transmembrane region" description="Helical" evidence="6">
    <location>
        <begin position="235"/>
        <end position="254"/>
    </location>
</feature>
<evidence type="ECO:0000313" key="8">
    <source>
        <dbReference type="Proteomes" id="UP000198928"/>
    </source>
</evidence>
<evidence type="ECO:0000256" key="3">
    <source>
        <dbReference type="ARBA" id="ARBA00022989"/>
    </source>
</evidence>
<evidence type="ECO:0000256" key="6">
    <source>
        <dbReference type="SAM" id="Phobius"/>
    </source>
</evidence>
<sequence length="317" mass="32611">MTVTGAPVWAVVPAAGVLLAMALAAAVLDALLGTTGTGGGGGTAAAARGRRWSRPLAESARLMRQRGRTTVAPDRLLWRIGTAGPLVAALLMAAVVPVGGTVVADLPVGIVWFNAVDVTLWAVVWLAGWGPNSVYPLVGGYRFVAQALGYELPLMFALTAPAVAARSLNVGEVVQAQRGLWFAVWMPVAFVVFLGAVAAFGMWGPFSSPVGRDAAGGVLAEAAGVDRLLLLAGRYALPAAGSGMAVALFLGGGAGPWLPGWLWSLIKTLAVLALLVVLRRRLPVLSPERIVRIGWLVALPAVLLQVLVVSAVVVAKG</sequence>
<evidence type="ECO:0000256" key="4">
    <source>
        <dbReference type="ARBA" id="ARBA00023136"/>
    </source>
</evidence>
<feature type="transmembrane region" description="Helical" evidence="6">
    <location>
        <begin position="76"/>
        <end position="98"/>
    </location>
</feature>
<protein>
    <submittedName>
        <fullName evidence="7">NADH dehydrogenase subunit H</fullName>
    </submittedName>
</protein>
<dbReference type="InterPro" id="IPR001694">
    <property type="entry name" value="NADH_UbQ_OxRdtase_su1/FPO"/>
</dbReference>
<reference evidence="8" key="1">
    <citation type="submission" date="2016-10" db="EMBL/GenBank/DDBJ databases">
        <authorList>
            <person name="Varghese N."/>
            <person name="Submissions S."/>
        </authorList>
    </citation>
    <scope>NUCLEOTIDE SEQUENCE [LARGE SCALE GENOMIC DNA]</scope>
    <source>
        <strain evidence="8">PL19</strain>
    </source>
</reference>
<dbReference type="PANTHER" id="PTHR11432">
    <property type="entry name" value="NADH DEHYDROGENASE SUBUNIT 1"/>
    <property type="match status" value="1"/>
</dbReference>
<feature type="transmembrane region" description="Helical" evidence="6">
    <location>
        <begin position="110"/>
        <end position="129"/>
    </location>
</feature>
<feature type="transmembrane region" description="Helical" evidence="6">
    <location>
        <begin position="141"/>
        <end position="160"/>
    </location>
</feature>
<dbReference type="Proteomes" id="UP000198928">
    <property type="component" value="Unassembled WGS sequence"/>
</dbReference>
<evidence type="ECO:0000313" key="7">
    <source>
        <dbReference type="EMBL" id="SFL91751.1"/>
    </source>
</evidence>
<organism evidence="7 8">
    <name type="scientific">Streptomyces pini</name>
    <dbReference type="NCBI Taxonomy" id="1520580"/>
    <lineage>
        <taxon>Bacteria</taxon>
        <taxon>Bacillati</taxon>
        <taxon>Actinomycetota</taxon>
        <taxon>Actinomycetes</taxon>
        <taxon>Kitasatosporales</taxon>
        <taxon>Streptomycetaceae</taxon>
        <taxon>Streptomyces</taxon>
    </lineage>
</organism>
<keyword evidence="5" id="KW-0520">NAD</keyword>
<feature type="transmembrane region" description="Helical" evidence="6">
    <location>
        <begin position="260"/>
        <end position="278"/>
    </location>
</feature>